<protein>
    <submittedName>
        <fullName evidence="5">ATP-binding protein</fullName>
    </submittedName>
</protein>
<name>A0ABV6YXN4_UNCC1</name>
<dbReference type="PROSITE" id="PS51379">
    <property type="entry name" value="4FE4S_FER_2"/>
    <property type="match status" value="2"/>
</dbReference>
<dbReference type="Pfam" id="PF00037">
    <property type="entry name" value="Fer4"/>
    <property type="match status" value="1"/>
</dbReference>
<evidence type="ECO:0000313" key="5">
    <source>
        <dbReference type="EMBL" id="MFC1850947.1"/>
    </source>
</evidence>
<dbReference type="Pfam" id="PF01656">
    <property type="entry name" value="CbiA"/>
    <property type="match status" value="1"/>
</dbReference>
<evidence type="ECO:0000256" key="3">
    <source>
        <dbReference type="ARBA" id="ARBA00023014"/>
    </source>
</evidence>
<dbReference type="SUPFAM" id="SSF54862">
    <property type="entry name" value="4Fe-4S ferredoxins"/>
    <property type="match status" value="1"/>
</dbReference>
<dbReference type="InterPro" id="IPR027417">
    <property type="entry name" value="P-loop_NTPase"/>
</dbReference>
<dbReference type="InterPro" id="IPR017896">
    <property type="entry name" value="4Fe4S_Fe-S-bd"/>
</dbReference>
<evidence type="ECO:0000256" key="2">
    <source>
        <dbReference type="ARBA" id="ARBA00023004"/>
    </source>
</evidence>
<keyword evidence="6" id="KW-1185">Reference proteome</keyword>
<feature type="domain" description="4Fe-4S ferredoxin-type" evidence="4">
    <location>
        <begin position="62"/>
        <end position="86"/>
    </location>
</feature>
<dbReference type="PANTHER" id="PTHR43063">
    <property type="entry name" value="4FE-4S CLUSTER CONTAINING PARA FAMILY ATPASE PROTEIN"/>
    <property type="match status" value="1"/>
</dbReference>
<reference evidence="5 6" key="1">
    <citation type="submission" date="2024-09" db="EMBL/GenBank/DDBJ databases">
        <title>Laminarin stimulates single cell rates of sulfate reduction while oxygen inhibits transcriptomic activity in coastal marine sediment.</title>
        <authorList>
            <person name="Lindsay M."/>
            <person name="Orcutt B."/>
            <person name="Emerson D."/>
            <person name="Stepanauskas R."/>
            <person name="D'Angelo T."/>
        </authorList>
    </citation>
    <scope>NUCLEOTIDE SEQUENCE [LARGE SCALE GENOMIC DNA]</scope>
    <source>
        <strain evidence="5">SAG AM-311-K15</strain>
    </source>
</reference>
<sequence length="285" mass="31581">MTVKKEIAIASGKGGTGKTTVAVNIAACWDDPVILADCDVEEPNAHLFIQPTWDRKKPVTVLNPEFNMDLCDGTGACRDVCRYNAIIVLGKSPLLFPELCHSCGGCYRACPNNAITEVPREIGYLECGHRDKINFIHGRMNIGEAKSPPLIKAVRTAAREQGENLVIIDAPPGTTCPVIEATRKVDYLVLVTEPTPFGLSDLKLARETAQIMDIRHGVIVNRSDLGNNDVFDYCRQENIPILASIPFEKKAAQLYSQSKILVKENSHYQALFRNLFQQILKDMEQ</sequence>
<dbReference type="CDD" id="cd03110">
    <property type="entry name" value="SIMIBI_bact_arch"/>
    <property type="match status" value="1"/>
</dbReference>
<evidence type="ECO:0000259" key="4">
    <source>
        <dbReference type="PROSITE" id="PS51379"/>
    </source>
</evidence>
<keyword evidence="5" id="KW-0067">ATP-binding</keyword>
<gene>
    <name evidence="5" type="ORF">ACFL27_12195</name>
</gene>
<keyword evidence="2" id="KW-0408">Iron</keyword>
<dbReference type="Gene3D" id="3.30.70.20">
    <property type="match status" value="1"/>
</dbReference>
<organism evidence="5 6">
    <name type="scientific">candidate division CSSED10-310 bacterium</name>
    <dbReference type="NCBI Taxonomy" id="2855610"/>
    <lineage>
        <taxon>Bacteria</taxon>
        <taxon>Bacteria division CSSED10-310</taxon>
    </lineage>
</organism>
<accession>A0ABV6YXN4</accession>
<keyword evidence="3" id="KW-0411">Iron-sulfur</keyword>
<evidence type="ECO:0000256" key="1">
    <source>
        <dbReference type="ARBA" id="ARBA00022723"/>
    </source>
</evidence>
<dbReference type="GO" id="GO:0005524">
    <property type="term" value="F:ATP binding"/>
    <property type="evidence" value="ECO:0007669"/>
    <property type="project" value="UniProtKB-KW"/>
</dbReference>
<dbReference type="SUPFAM" id="SSF52540">
    <property type="entry name" value="P-loop containing nucleoside triphosphate hydrolases"/>
    <property type="match status" value="1"/>
</dbReference>
<comment type="caution">
    <text evidence="5">The sequence shown here is derived from an EMBL/GenBank/DDBJ whole genome shotgun (WGS) entry which is preliminary data.</text>
</comment>
<dbReference type="PANTHER" id="PTHR43063:SF1">
    <property type="entry name" value="4FE-4S CLUSTER CONTAINING PARA FAMILY ATPASE PROTEIN"/>
    <property type="match status" value="1"/>
</dbReference>
<keyword evidence="1" id="KW-0479">Metal-binding</keyword>
<evidence type="ECO:0000313" key="6">
    <source>
        <dbReference type="Proteomes" id="UP001594351"/>
    </source>
</evidence>
<dbReference type="EMBL" id="JBHPBY010000137">
    <property type="protein sequence ID" value="MFC1850947.1"/>
    <property type="molecule type" value="Genomic_DNA"/>
</dbReference>
<proteinExistence type="predicted"/>
<keyword evidence="5" id="KW-0547">Nucleotide-binding</keyword>
<dbReference type="InterPro" id="IPR002586">
    <property type="entry name" value="CobQ/CobB/MinD/ParA_Nub-bd_dom"/>
</dbReference>
<dbReference type="Proteomes" id="UP001594351">
    <property type="component" value="Unassembled WGS sequence"/>
</dbReference>
<dbReference type="PROSITE" id="PS00198">
    <property type="entry name" value="4FE4S_FER_1"/>
    <property type="match status" value="1"/>
</dbReference>
<dbReference type="InterPro" id="IPR017900">
    <property type="entry name" value="4Fe4S_Fe_S_CS"/>
</dbReference>
<feature type="domain" description="4Fe-4S ferredoxin-type" evidence="4">
    <location>
        <begin position="91"/>
        <end position="120"/>
    </location>
</feature>
<dbReference type="Gene3D" id="3.40.50.300">
    <property type="entry name" value="P-loop containing nucleotide triphosphate hydrolases"/>
    <property type="match status" value="1"/>
</dbReference>